<evidence type="ECO:0008006" key="3">
    <source>
        <dbReference type="Google" id="ProtNLM"/>
    </source>
</evidence>
<sequence length="198" mass="21774">MDDRPDEKALSAAADFSILDSSGNRVNFGDIYKEKKTIVVFIRHFFCGSCMAYVSQLASVRQDALQSAETQLVVIGCGDFQPIEGYAETSGFQGPIYADPGNVLFRHFNLTSTLARTPAGEQKKSYLAGRSHLWNVLGSIGRILRNLHLLGKQGAWSQLGGEFILGPGNQCLFASRMKHTEDHVELSELMNQAGVEYP</sequence>
<dbReference type="SUPFAM" id="SSF52833">
    <property type="entry name" value="Thioredoxin-like"/>
    <property type="match status" value="1"/>
</dbReference>
<accession>A0A0C3RU02</accession>
<dbReference type="OrthoDB" id="40334at2759"/>
<dbReference type="EMBL" id="KN840578">
    <property type="protein sequence ID" value="KIP04326.1"/>
    <property type="molecule type" value="Genomic_DNA"/>
</dbReference>
<dbReference type="STRING" id="745531.A0A0C3RU02"/>
<dbReference type="InterPro" id="IPR032801">
    <property type="entry name" value="PXL2A/B/C"/>
</dbReference>
<dbReference type="PANTHER" id="PTHR28630">
    <property type="match status" value="1"/>
</dbReference>
<dbReference type="Gene3D" id="3.40.30.10">
    <property type="entry name" value="Glutaredoxin"/>
    <property type="match status" value="1"/>
</dbReference>
<dbReference type="PANTHER" id="PTHR28630:SF3">
    <property type="entry name" value="PEROXIREDOXIN-LIKE 2C"/>
    <property type="match status" value="1"/>
</dbReference>
<evidence type="ECO:0000313" key="1">
    <source>
        <dbReference type="EMBL" id="KIP04326.1"/>
    </source>
</evidence>
<protein>
    <recommendedName>
        <fullName evidence="3">Thioredoxin domain-containing protein</fullName>
    </recommendedName>
</protein>
<dbReference type="AlphaFoldDB" id="A0A0C3RU02"/>
<organism evidence="1 2">
    <name type="scientific">Phlebiopsis gigantea (strain 11061_1 CR5-6)</name>
    <name type="common">White-rot fungus</name>
    <name type="synonym">Peniophora gigantea</name>
    <dbReference type="NCBI Taxonomy" id="745531"/>
    <lineage>
        <taxon>Eukaryota</taxon>
        <taxon>Fungi</taxon>
        <taxon>Dikarya</taxon>
        <taxon>Basidiomycota</taxon>
        <taxon>Agaricomycotina</taxon>
        <taxon>Agaricomycetes</taxon>
        <taxon>Polyporales</taxon>
        <taxon>Phanerochaetaceae</taxon>
        <taxon>Phlebiopsis</taxon>
    </lineage>
</organism>
<name>A0A0C3RU02_PHLG1</name>
<dbReference type="CDD" id="cd02970">
    <property type="entry name" value="PRX_like2"/>
    <property type="match status" value="1"/>
</dbReference>
<evidence type="ECO:0000313" key="2">
    <source>
        <dbReference type="Proteomes" id="UP000053257"/>
    </source>
</evidence>
<gene>
    <name evidence="1" type="ORF">PHLGIDRAFT_200269</name>
</gene>
<dbReference type="Proteomes" id="UP000053257">
    <property type="component" value="Unassembled WGS sequence"/>
</dbReference>
<reference evidence="1 2" key="1">
    <citation type="journal article" date="2014" name="PLoS Genet.">
        <title>Analysis of the Phlebiopsis gigantea genome, transcriptome and secretome provides insight into its pioneer colonization strategies of wood.</title>
        <authorList>
            <person name="Hori C."/>
            <person name="Ishida T."/>
            <person name="Igarashi K."/>
            <person name="Samejima M."/>
            <person name="Suzuki H."/>
            <person name="Master E."/>
            <person name="Ferreira P."/>
            <person name="Ruiz-Duenas F.J."/>
            <person name="Held B."/>
            <person name="Canessa P."/>
            <person name="Larrondo L.F."/>
            <person name="Schmoll M."/>
            <person name="Druzhinina I.S."/>
            <person name="Kubicek C.P."/>
            <person name="Gaskell J.A."/>
            <person name="Kersten P."/>
            <person name="St John F."/>
            <person name="Glasner J."/>
            <person name="Sabat G."/>
            <person name="Splinter BonDurant S."/>
            <person name="Syed K."/>
            <person name="Yadav J."/>
            <person name="Mgbeahuruike A.C."/>
            <person name="Kovalchuk A."/>
            <person name="Asiegbu F.O."/>
            <person name="Lackner G."/>
            <person name="Hoffmeister D."/>
            <person name="Rencoret J."/>
            <person name="Gutierrez A."/>
            <person name="Sun H."/>
            <person name="Lindquist E."/>
            <person name="Barry K."/>
            <person name="Riley R."/>
            <person name="Grigoriev I.V."/>
            <person name="Henrissat B."/>
            <person name="Kues U."/>
            <person name="Berka R.M."/>
            <person name="Martinez A.T."/>
            <person name="Covert S.F."/>
            <person name="Blanchette R.A."/>
            <person name="Cullen D."/>
        </authorList>
    </citation>
    <scope>NUCLEOTIDE SEQUENCE [LARGE SCALE GENOMIC DNA]</scope>
    <source>
        <strain evidence="1 2">11061_1 CR5-6</strain>
    </source>
</reference>
<keyword evidence="2" id="KW-1185">Reference proteome</keyword>
<dbReference type="Pfam" id="PF13911">
    <property type="entry name" value="AhpC-TSA_2"/>
    <property type="match status" value="1"/>
</dbReference>
<dbReference type="HOGENOM" id="CLU_035338_1_1_1"/>
<dbReference type="InterPro" id="IPR036249">
    <property type="entry name" value="Thioredoxin-like_sf"/>
</dbReference>
<proteinExistence type="predicted"/>